<feature type="compositionally biased region" description="Polar residues" evidence="1">
    <location>
        <begin position="75"/>
        <end position="84"/>
    </location>
</feature>
<feature type="region of interest" description="Disordered" evidence="1">
    <location>
        <begin position="49"/>
        <end position="101"/>
    </location>
</feature>
<evidence type="ECO:0000256" key="1">
    <source>
        <dbReference type="SAM" id="MobiDB-lite"/>
    </source>
</evidence>
<evidence type="ECO:0000313" key="2">
    <source>
        <dbReference type="EMBL" id="SMF49973.1"/>
    </source>
</evidence>
<proteinExistence type="predicted"/>
<dbReference type="Proteomes" id="UP000192903">
    <property type="component" value="Unassembled WGS sequence"/>
</dbReference>
<feature type="region of interest" description="Disordered" evidence="1">
    <location>
        <begin position="159"/>
        <end position="188"/>
    </location>
</feature>
<dbReference type="EMBL" id="FXAF01000006">
    <property type="protein sequence ID" value="SMF49973.1"/>
    <property type="molecule type" value="Genomic_DNA"/>
</dbReference>
<dbReference type="AlphaFoldDB" id="A0A1X7FCP2"/>
<gene>
    <name evidence="2" type="ORF">SAMN02982989_2684</name>
</gene>
<reference evidence="3" key="1">
    <citation type="submission" date="2017-04" db="EMBL/GenBank/DDBJ databases">
        <authorList>
            <person name="Varghese N."/>
            <person name="Submissions S."/>
        </authorList>
    </citation>
    <scope>NUCLEOTIDE SEQUENCE [LARGE SCALE GENOMIC DNA]</scope>
    <source>
        <strain evidence="3">B4P</strain>
    </source>
</reference>
<protein>
    <submittedName>
        <fullName evidence="2">Uncharacterized protein</fullName>
    </submittedName>
</protein>
<name>A0A1X7FCP2_9HYPH</name>
<sequence>MTRAGRLLPFSPAGRRCPAGRMRGGEAQIRRCRACRVCTPSSPRFARHFSPLGRRGRKPNWLGSHMRLPPPVKEVTSSGLSPSPQRGEGGPQDRMRGAKPPSVDAAFAACAPPHRLASLGTSPRWGEEEFVPPASSDNQVCYLACAGAGSPVVWGRRRSHPISPLEGEMPGRAEGGDATHTARSFRLS</sequence>
<dbReference type="STRING" id="464029.SAMN02982989_2684"/>
<evidence type="ECO:0000313" key="3">
    <source>
        <dbReference type="Proteomes" id="UP000192903"/>
    </source>
</evidence>
<keyword evidence="3" id="KW-1185">Reference proteome</keyword>
<organism evidence="2 3">
    <name type="scientific">Xaviernesmea oryzae</name>
    <dbReference type="NCBI Taxonomy" id="464029"/>
    <lineage>
        <taxon>Bacteria</taxon>
        <taxon>Pseudomonadati</taxon>
        <taxon>Pseudomonadota</taxon>
        <taxon>Alphaproteobacteria</taxon>
        <taxon>Hyphomicrobiales</taxon>
        <taxon>Rhizobiaceae</taxon>
        <taxon>Rhizobium/Agrobacterium group</taxon>
        <taxon>Xaviernesmea</taxon>
    </lineage>
</organism>
<accession>A0A1X7FCP2</accession>